<dbReference type="InterPro" id="IPR016181">
    <property type="entry name" value="Acyl_CoA_acyltransferase"/>
</dbReference>
<feature type="compositionally biased region" description="Low complexity" evidence="2">
    <location>
        <begin position="18"/>
        <end position="29"/>
    </location>
</feature>
<dbReference type="GO" id="GO:0019290">
    <property type="term" value="P:siderophore biosynthetic process"/>
    <property type="evidence" value="ECO:0007669"/>
    <property type="project" value="InterPro"/>
</dbReference>
<protein>
    <recommendedName>
        <fullName evidence="3">Acyltransferase MbtK/IucB-like conserved domain-containing protein</fullName>
    </recommendedName>
</protein>
<gene>
    <name evidence="4" type="ORF">D9613_000134</name>
</gene>
<sequence length="440" mass="49968">MTTINESSAPARRLQAVASHTSSASSSSQRDQSRDVFLLTLSDGGKISYRSAAVKGEKNEIVVNDSLILTYTISETQSYALEVTSVGTRFHGATTHIPKYPLLTISSPLSSTAIPDFWAAIYALFTLYKENEHIPFIFGSFANADEIRDYLITTGLARAYPKSELDNPTSKYIQDTKDILFLSRSSFWQGAGTTGFHRRSWLLNPREPFPYQPSFTRNEKVIASHPLRPSKPQPGEILYRRWCTHVNQSIEITFVDLEGIHDGSRSPDGISRHLAAFHKWHNDERVNKAWGEAGSLEAHRKYLETVLADPHVLPCMFSWDGELSGYIEIVYTKEDHVAQHYPNGVTPGDWDRGIHVLVGESKFLGRERSEIWMRSLIHYIFLSDPRTNFVIGEPDHGNQPIARVAEKAGFHMQTVIDFPYKRSALNHNPREKFFKLCRLW</sequence>
<comment type="similarity">
    <text evidence="1">Belongs to the lysine N-acyltransferase MbtK family.</text>
</comment>
<dbReference type="AlphaFoldDB" id="A0A8H4R034"/>
<feature type="domain" description="Acyltransferase MbtK/IucB-like conserved" evidence="3">
    <location>
        <begin position="265"/>
        <end position="313"/>
    </location>
</feature>
<dbReference type="InterPro" id="IPR019432">
    <property type="entry name" value="Acyltransferase_MbtK/IucB-like"/>
</dbReference>
<accession>A0A8H4R034</accession>
<proteinExistence type="inferred from homology"/>
<evidence type="ECO:0000313" key="5">
    <source>
        <dbReference type="Proteomes" id="UP000521872"/>
    </source>
</evidence>
<keyword evidence="5" id="KW-1185">Reference proteome</keyword>
<dbReference type="GO" id="GO:0016410">
    <property type="term" value="F:N-acyltransferase activity"/>
    <property type="evidence" value="ECO:0007669"/>
    <property type="project" value="TreeGrafter"/>
</dbReference>
<dbReference type="EMBL" id="JAACJL010000015">
    <property type="protein sequence ID" value="KAF4620311.1"/>
    <property type="molecule type" value="Genomic_DNA"/>
</dbReference>
<dbReference type="PANTHER" id="PTHR31438:SF1">
    <property type="entry name" value="LYSINE N-ACYLTRANSFERASE C17G9.06C-RELATED"/>
    <property type="match status" value="1"/>
</dbReference>
<organism evidence="4 5">
    <name type="scientific">Agrocybe pediades</name>
    <dbReference type="NCBI Taxonomy" id="84607"/>
    <lineage>
        <taxon>Eukaryota</taxon>
        <taxon>Fungi</taxon>
        <taxon>Dikarya</taxon>
        <taxon>Basidiomycota</taxon>
        <taxon>Agaricomycotina</taxon>
        <taxon>Agaricomycetes</taxon>
        <taxon>Agaricomycetidae</taxon>
        <taxon>Agaricales</taxon>
        <taxon>Agaricineae</taxon>
        <taxon>Strophariaceae</taxon>
        <taxon>Agrocybe</taxon>
    </lineage>
</organism>
<dbReference type="Proteomes" id="UP000521872">
    <property type="component" value="Unassembled WGS sequence"/>
</dbReference>
<dbReference type="Gene3D" id="3.40.630.30">
    <property type="match status" value="1"/>
</dbReference>
<dbReference type="SUPFAM" id="SSF55729">
    <property type="entry name" value="Acyl-CoA N-acyltransferases (Nat)"/>
    <property type="match status" value="1"/>
</dbReference>
<comment type="caution">
    <text evidence="4">The sequence shown here is derived from an EMBL/GenBank/DDBJ whole genome shotgun (WGS) entry which is preliminary data.</text>
</comment>
<dbReference type="Pfam" id="PF13523">
    <property type="entry name" value="Acetyltransf_8"/>
    <property type="match status" value="1"/>
</dbReference>
<evidence type="ECO:0000259" key="3">
    <source>
        <dbReference type="SMART" id="SM01006"/>
    </source>
</evidence>
<reference evidence="4 5" key="1">
    <citation type="submission" date="2019-12" db="EMBL/GenBank/DDBJ databases">
        <authorList>
            <person name="Floudas D."/>
            <person name="Bentzer J."/>
            <person name="Ahren D."/>
            <person name="Johansson T."/>
            <person name="Persson P."/>
            <person name="Tunlid A."/>
        </authorList>
    </citation>
    <scope>NUCLEOTIDE SEQUENCE [LARGE SCALE GENOMIC DNA]</scope>
    <source>
        <strain evidence="4 5">CBS 102.39</strain>
    </source>
</reference>
<dbReference type="PANTHER" id="PTHR31438">
    <property type="entry name" value="LYSINE N-ACYLTRANSFERASE C17G9.06C-RELATED"/>
    <property type="match status" value="1"/>
</dbReference>
<evidence type="ECO:0000256" key="2">
    <source>
        <dbReference type="SAM" id="MobiDB-lite"/>
    </source>
</evidence>
<evidence type="ECO:0000313" key="4">
    <source>
        <dbReference type="EMBL" id="KAF4620311.1"/>
    </source>
</evidence>
<feature type="region of interest" description="Disordered" evidence="2">
    <location>
        <begin position="1"/>
        <end position="29"/>
    </location>
</feature>
<dbReference type="SMART" id="SM01006">
    <property type="entry name" value="AlcB"/>
    <property type="match status" value="1"/>
</dbReference>
<evidence type="ECO:0000256" key="1">
    <source>
        <dbReference type="ARBA" id="ARBA00009893"/>
    </source>
</evidence>
<name>A0A8H4R034_9AGAR</name>